<name>A0A0V1KH60_TRIPS</name>
<dbReference type="GO" id="GO:0008568">
    <property type="term" value="F:microtubule severing ATPase activity"/>
    <property type="evidence" value="ECO:0007669"/>
    <property type="project" value="TreeGrafter"/>
</dbReference>
<reference evidence="5 6" key="1">
    <citation type="submission" date="2015-01" db="EMBL/GenBank/DDBJ databases">
        <title>Evolution of Trichinella species and genotypes.</title>
        <authorList>
            <person name="Korhonen P.K."/>
            <person name="Edoardo P."/>
            <person name="Giuseppe L.R."/>
            <person name="Gasser R.B."/>
        </authorList>
    </citation>
    <scope>NUCLEOTIDE SEQUENCE [LARGE SCALE GENOMIC DNA]</scope>
    <source>
        <strain evidence="5">ISS176</strain>
    </source>
</reference>
<dbReference type="GO" id="GO:0005524">
    <property type="term" value="F:ATP binding"/>
    <property type="evidence" value="ECO:0007669"/>
    <property type="project" value="UniProtKB-KW"/>
</dbReference>
<dbReference type="FunFam" id="3.40.50.300:FF:000093">
    <property type="entry name" value="Fidgetin-like 1"/>
    <property type="match status" value="1"/>
</dbReference>
<dbReference type="Gene3D" id="1.10.8.60">
    <property type="match status" value="1"/>
</dbReference>
<evidence type="ECO:0000256" key="3">
    <source>
        <dbReference type="ARBA" id="ARBA00022840"/>
    </source>
</evidence>
<dbReference type="PANTHER" id="PTHR23074">
    <property type="entry name" value="AAA DOMAIN-CONTAINING"/>
    <property type="match status" value="1"/>
</dbReference>
<dbReference type="InterPro" id="IPR041569">
    <property type="entry name" value="AAA_lid_3"/>
</dbReference>
<dbReference type="GO" id="GO:0016887">
    <property type="term" value="F:ATP hydrolysis activity"/>
    <property type="evidence" value="ECO:0007669"/>
    <property type="project" value="InterPro"/>
</dbReference>
<dbReference type="FunFam" id="1.10.8.60:FF:000022">
    <property type="entry name" value="Fidgetin like 1"/>
    <property type="match status" value="1"/>
</dbReference>
<dbReference type="SUPFAM" id="SSF52540">
    <property type="entry name" value="P-loop containing nucleoside triphosphate hydrolases"/>
    <property type="match status" value="1"/>
</dbReference>
<feature type="domain" description="AAA+ ATPase" evidence="4">
    <location>
        <begin position="274"/>
        <end position="414"/>
    </location>
</feature>
<organism evidence="5 6">
    <name type="scientific">Trichinella pseudospiralis</name>
    <name type="common">Parasitic roundworm</name>
    <dbReference type="NCBI Taxonomy" id="6337"/>
    <lineage>
        <taxon>Eukaryota</taxon>
        <taxon>Metazoa</taxon>
        <taxon>Ecdysozoa</taxon>
        <taxon>Nematoda</taxon>
        <taxon>Enoplea</taxon>
        <taxon>Dorylaimia</taxon>
        <taxon>Trichinellida</taxon>
        <taxon>Trichinellidae</taxon>
        <taxon>Trichinella</taxon>
    </lineage>
</organism>
<comment type="caution">
    <text evidence="5">The sequence shown here is derived from an EMBL/GenBank/DDBJ whole genome shotgun (WGS) entry which is preliminary data.</text>
</comment>
<dbReference type="Gene3D" id="3.40.50.300">
    <property type="entry name" value="P-loop containing nucleotide triphosphate hydrolases"/>
    <property type="match status" value="1"/>
</dbReference>
<keyword evidence="2" id="KW-0547">Nucleotide-binding</keyword>
<evidence type="ECO:0000313" key="5">
    <source>
        <dbReference type="EMBL" id="KRZ46229.1"/>
    </source>
</evidence>
<gene>
    <name evidence="5" type="primary">Fignl1</name>
    <name evidence="5" type="ORF">T4C_349</name>
</gene>
<evidence type="ECO:0000256" key="2">
    <source>
        <dbReference type="ARBA" id="ARBA00022741"/>
    </source>
</evidence>
<dbReference type="AlphaFoldDB" id="A0A0V1KH60"/>
<comment type="similarity">
    <text evidence="1">Belongs to the AAA ATPase family.</text>
</comment>
<dbReference type="PANTHER" id="PTHR23074:SF17">
    <property type="entry name" value="FIDGETIN-LIKE PROTEIN 1"/>
    <property type="match status" value="1"/>
</dbReference>
<evidence type="ECO:0000256" key="1">
    <source>
        <dbReference type="ARBA" id="ARBA00006914"/>
    </source>
</evidence>
<dbReference type="InterPro" id="IPR003593">
    <property type="entry name" value="AAA+_ATPase"/>
</dbReference>
<dbReference type="InterPro" id="IPR050304">
    <property type="entry name" value="MT-severing_AAA_ATPase"/>
</dbReference>
<proteinExistence type="inferred from homology"/>
<evidence type="ECO:0000313" key="6">
    <source>
        <dbReference type="Proteomes" id="UP000054826"/>
    </source>
</evidence>
<dbReference type="Pfam" id="PF17862">
    <property type="entry name" value="AAA_lid_3"/>
    <property type="match status" value="1"/>
</dbReference>
<dbReference type="EMBL" id="JYDV01000001">
    <property type="protein sequence ID" value="KRZ46229.1"/>
    <property type="molecule type" value="Genomic_DNA"/>
</dbReference>
<dbReference type="GO" id="GO:0008017">
    <property type="term" value="F:microtubule binding"/>
    <property type="evidence" value="ECO:0007669"/>
    <property type="project" value="UniProtKB-ARBA"/>
</dbReference>
<dbReference type="SMART" id="SM00382">
    <property type="entry name" value="AAA"/>
    <property type="match status" value="1"/>
</dbReference>
<protein>
    <submittedName>
        <fullName evidence="5">Fidgetin-like protein 1</fullName>
    </submittedName>
</protein>
<sequence length="528" mass="58946">MADVEEEMFNLWKQLADAKKQSTEREKPKENIPANVEDFFKEDYCPSTVDEPHDLSKAGTSFAWKRQEQRVEENAVVPEVKKCRLADSSSTIDDVSSRTFEYKWKQRPGASSKFDQTVATTSDEYTEKVPGNQSKKTAYRCASQFVSSLSLLYGQSSSSKSLGLTGRGFKPPLKASDCSAQAQHDGSVKTCCGSELLPLRTTDAKAGRRIEDDNDTLKGCDPELVNLIESEIVNKSPAVNWDDIAGLKQAKMAIKEIVVWPMLRPDIFTGLLAPCKGLLLFGPPGTGKTLIGKCIASQCRATFFSISASTLTSKWVGEGEKLVRALFTVARSRLPAVIFIDEIDSLLTKRTDTEHESSRRIKNEFFTQMEGLGISKEERLLVVVSFKFCNFRPQELDEAARRRFSRRLYVPLPDIEARAEIVRRLLGNHNNTLTQSDIEQVSSLTDGYSGADVTELCREAAMYPIREMEEIENIQLEQVPPISLDHFKNALTAVKSTVSSNEISFYEHWNAQYGFSAPGNSFQPPAVI</sequence>
<dbReference type="Proteomes" id="UP000054826">
    <property type="component" value="Unassembled WGS sequence"/>
</dbReference>
<keyword evidence="3" id="KW-0067">ATP-binding</keyword>
<accession>A0A0V1KH60</accession>
<evidence type="ECO:0000259" key="4">
    <source>
        <dbReference type="SMART" id="SM00382"/>
    </source>
</evidence>
<dbReference type="Pfam" id="PF00004">
    <property type="entry name" value="AAA"/>
    <property type="match status" value="1"/>
</dbReference>
<dbReference type="InterPro" id="IPR003959">
    <property type="entry name" value="ATPase_AAA_core"/>
</dbReference>
<dbReference type="InterPro" id="IPR027417">
    <property type="entry name" value="P-loop_NTPase"/>
</dbReference>